<dbReference type="InterPro" id="IPR044432">
    <property type="entry name" value="Set10/Efm1_SET"/>
</dbReference>
<accession>A0A1L0B6S4</accession>
<dbReference type="InterPro" id="IPR050600">
    <property type="entry name" value="SETD3_SETD6_MTase"/>
</dbReference>
<evidence type="ECO:0000313" key="2">
    <source>
        <dbReference type="Proteomes" id="UP000183365"/>
    </source>
</evidence>
<reference evidence="2" key="1">
    <citation type="submission" date="2016-11" db="EMBL/GenBank/DDBJ databases">
        <authorList>
            <person name="Guldener U."/>
        </authorList>
    </citation>
    <scope>NUCLEOTIDE SEQUENCE [LARGE SCALE GENOMIC DNA]</scope>
</reference>
<dbReference type="PANTHER" id="PTHR13271:SF147">
    <property type="entry name" value="PROTEIN-LYSINE N-METHYLTRANSFERASE EFM1-RELATED"/>
    <property type="match status" value="1"/>
</dbReference>
<dbReference type="Gene3D" id="3.90.1410.10">
    <property type="entry name" value="set domain protein methyltransferase, domain 1"/>
    <property type="match status" value="1"/>
</dbReference>
<dbReference type="GO" id="GO:0016279">
    <property type="term" value="F:protein-lysine N-methyltransferase activity"/>
    <property type="evidence" value="ECO:0007669"/>
    <property type="project" value="InterPro"/>
</dbReference>
<proteinExistence type="predicted"/>
<dbReference type="AlphaFoldDB" id="A0A1L0B6S4"/>
<dbReference type="PANTHER" id="PTHR13271">
    <property type="entry name" value="UNCHARACTERIZED PUTATIVE METHYLTRANSFERASE"/>
    <property type="match status" value="1"/>
</dbReference>
<evidence type="ECO:0000313" key="1">
    <source>
        <dbReference type="EMBL" id="SGZ40771.1"/>
    </source>
</evidence>
<dbReference type="VEuPathDB" id="FungiDB:HGUI_02971"/>
<organism evidence="1 2">
    <name type="scientific">Hanseniaspora guilliermondii</name>
    <dbReference type="NCBI Taxonomy" id="56406"/>
    <lineage>
        <taxon>Eukaryota</taxon>
        <taxon>Fungi</taxon>
        <taxon>Dikarya</taxon>
        <taxon>Ascomycota</taxon>
        <taxon>Saccharomycotina</taxon>
        <taxon>Saccharomycetes</taxon>
        <taxon>Saccharomycodales</taxon>
        <taxon>Saccharomycodaceae</taxon>
        <taxon>Hanseniaspora</taxon>
    </lineage>
</organism>
<dbReference type="OrthoDB" id="42889at2759"/>
<name>A0A1L0B6S4_9ASCO</name>
<evidence type="ECO:0008006" key="3">
    <source>
        <dbReference type="Google" id="ProtNLM"/>
    </source>
</evidence>
<dbReference type="SUPFAM" id="SSF82199">
    <property type="entry name" value="SET domain"/>
    <property type="match status" value="1"/>
</dbReference>
<keyword evidence="2" id="KW-1185">Reference proteome</keyword>
<dbReference type="InterPro" id="IPR046341">
    <property type="entry name" value="SET_dom_sf"/>
</dbReference>
<dbReference type="Proteomes" id="UP000183365">
    <property type="component" value="Unassembled WGS sequence"/>
</dbReference>
<dbReference type="EMBL" id="FQNF01000063">
    <property type="protein sequence ID" value="SGZ40771.1"/>
    <property type="molecule type" value="Genomic_DNA"/>
</dbReference>
<sequence length="583" mass="69146">MAKGNKINVAKSKQNQVKKLLEWAISNNCSIPELYHFAYDERKHSIYCKLSKNTAMNRMKLKISPLKIDETLILSNKKVLSSLERYFDKKTLEQLRLSNTNSLLKIFLCCYKQNFYTDDSLMKFMLPYLNILPQEDIHSTLFWDRDELLIIENTDLFRKTQSMINDLQVEYALIKESLKDISFSFDDYKWAHYIILSRAFPSVIVEDNDDPTLKLKEGMLWPIVDLLNHSNKVKVQWKTVFDGGKKIQYIHEKFDEDDFDVAEDEEFEIFNNYGETKNTEDLIISYGFAVKDLTEDYLTITSRVASKEYVVMCEKEYGVKFDEYFEDMKNPGHYIVRFKLHPNTFPVYLIKFFAVACRLSSEDFISKRSVLEGILHINSTFNMMLPYYKKKLVAKKPINQNIIDILKIYQNNSKKILMSSLDILQQFQNSLIDYKDNSDVVSYKLELASDKTFQKILNHYLKCSQYKELKKNEENLFNVSLLLFIIYCSKRDFSKVDDIDGDDERLLFIKQSFQKIYKNYEFTDQDYLDYAHTFTSFIENPCEWLDLKLEDFIVADIAVDRLTWEKQTNNEVFFIEQQKYVLN</sequence>
<protein>
    <recommendedName>
        <fullName evidence="3">SET domain-containing protein</fullName>
    </recommendedName>
</protein>
<dbReference type="CDD" id="cd19180">
    <property type="entry name" value="SET_SpSET10-like"/>
    <property type="match status" value="1"/>
</dbReference>
<dbReference type="GO" id="GO:0005634">
    <property type="term" value="C:nucleus"/>
    <property type="evidence" value="ECO:0007669"/>
    <property type="project" value="TreeGrafter"/>
</dbReference>
<gene>
    <name evidence="1" type="ORF">HGUI_02971</name>
</gene>